<keyword evidence="4" id="KW-0274">FAD</keyword>
<evidence type="ECO:0000259" key="6">
    <source>
        <dbReference type="PROSITE" id="PS51387"/>
    </source>
</evidence>
<dbReference type="PANTHER" id="PTHR13878:SF53">
    <property type="entry name" value="CYTOKININ DEHYDROGENASE 6"/>
    <property type="match status" value="1"/>
</dbReference>
<evidence type="ECO:0000256" key="3">
    <source>
        <dbReference type="ARBA" id="ARBA00022630"/>
    </source>
</evidence>
<keyword evidence="5" id="KW-0560">Oxidoreductase</keyword>
<evidence type="ECO:0000256" key="4">
    <source>
        <dbReference type="ARBA" id="ARBA00022827"/>
    </source>
</evidence>
<comment type="caution">
    <text evidence="7">The sequence shown here is derived from an EMBL/GenBank/DDBJ whole genome shotgun (WGS) entry which is preliminary data.</text>
</comment>
<evidence type="ECO:0000256" key="5">
    <source>
        <dbReference type="ARBA" id="ARBA00023002"/>
    </source>
</evidence>
<accession>A0ABV6AAC5</accession>
<protein>
    <submittedName>
        <fullName evidence="7">FAD-binding protein</fullName>
    </submittedName>
</protein>
<evidence type="ECO:0000256" key="2">
    <source>
        <dbReference type="ARBA" id="ARBA00005466"/>
    </source>
</evidence>
<feature type="domain" description="FAD-binding PCMH-type" evidence="6">
    <location>
        <begin position="55"/>
        <end position="224"/>
    </location>
</feature>
<gene>
    <name evidence="7" type="ORF">ACFFQA_33420</name>
</gene>
<evidence type="ECO:0000313" key="7">
    <source>
        <dbReference type="EMBL" id="MFB9908864.1"/>
    </source>
</evidence>
<dbReference type="PANTHER" id="PTHR13878">
    <property type="entry name" value="GULONOLACTONE OXIDASE"/>
    <property type="match status" value="1"/>
</dbReference>
<dbReference type="RefSeq" id="WP_377860993.1">
    <property type="nucleotide sequence ID" value="NZ_JBHLZU010000029.1"/>
</dbReference>
<evidence type="ECO:0000313" key="8">
    <source>
        <dbReference type="Proteomes" id="UP001589693"/>
    </source>
</evidence>
<reference evidence="7 8" key="1">
    <citation type="submission" date="2024-09" db="EMBL/GenBank/DDBJ databases">
        <authorList>
            <person name="Sun Q."/>
            <person name="Mori K."/>
        </authorList>
    </citation>
    <scope>NUCLEOTIDE SEQUENCE [LARGE SCALE GENOMIC DNA]</scope>
    <source>
        <strain evidence="7 8">TBRC 7907</strain>
    </source>
</reference>
<keyword evidence="3" id="KW-0285">Flavoprotein</keyword>
<dbReference type="InterPro" id="IPR036318">
    <property type="entry name" value="FAD-bd_PCMH-like_sf"/>
</dbReference>
<dbReference type="Gene3D" id="3.30.465.10">
    <property type="match status" value="1"/>
</dbReference>
<dbReference type="InterPro" id="IPR016169">
    <property type="entry name" value="FAD-bd_PCMH_sub2"/>
</dbReference>
<dbReference type="InterPro" id="IPR015345">
    <property type="entry name" value="Cytokinin_DH_FAD/cytokin-bd"/>
</dbReference>
<dbReference type="Gene3D" id="3.40.462.10">
    <property type="entry name" value="FAD-linked oxidases, C-terminal domain"/>
    <property type="match status" value="1"/>
</dbReference>
<dbReference type="Gene3D" id="3.30.43.10">
    <property type="entry name" value="Uridine Diphospho-n-acetylenolpyruvylglucosamine Reductase, domain 2"/>
    <property type="match status" value="1"/>
</dbReference>
<organism evidence="7 8">
    <name type="scientific">Allokutzneria oryzae</name>
    <dbReference type="NCBI Taxonomy" id="1378989"/>
    <lineage>
        <taxon>Bacteria</taxon>
        <taxon>Bacillati</taxon>
        <taxon>Actinomycetota</taxon>
        <taxon>Actinomycetes</taxon>
        <taxon>Pseudonocardiales</taxon>
        <taxon>Pseudonocardiaceae</taxon>
        <taxon>Allokutzneria</taxon>
    </lineage>
</organism>
<dbReference type="InterPro" id="IPR016164">
    <property type="entry name" value="FAD-linked_Oxase-like_C"/>
</dbReference>
<dbReference type="InterPro" id="IPR016166">
    <property type="entry name" value="FAD-bd_PCMH"/>
</dbReference>
<dbReference type="SUPFAM" id="SSF56176">
    <property type="entry name" value="FAD-binding/transporter-associated domain-like"/>
    <property type="match status" value="1"/>
</dbReference>
<dbReference type="SUPFAM" id="SSF55103">
    <property type="entry name" value="FAD-linked oxidases, C-terminal domain"/>
    <property type="match status" value="1"/>
</dbReference>
<name>A0ABV6AAC5_9PSEU</name>
<keyword evidence="8" id="KW-1185">Reference proteome</keyword>
<dbReference type="InterPro" id="IPR050432">
    <property type="entry name" value="FAD-linked_Oxidoreductases_BP"/>
</dbReference>
<dbReference type="Proteomes" id="UP001589693">
    <property type="component" value="Unassembled WGS sequence"/>
</dbReference>
<sequence>MTRQLSRNSAAAYNPNTRLWESEVSDGSIPVPPLEGQLTINRSHEESSHDLGNIVVGAPAAVLHPACAEDIAVMVALCHALGVPVAARGEHHTTHGQSLAPGGLAIEMTSMARVHEITDTHIRADAGLTWRTLVHKCAPYGLRAAGLPGYLKLTLGGTLSVGGISTEHREGGFVDRVSELEIVTGTGEILCCSPTVNAELFHAALGGLGQVGIITTVTLELLPLPAATREFVLHYDEIAPAFRAMRTLMARDDVEGVFALVVPPTADVPPLYQVRAHCWGDEPLPSAEVVLADVPEYRGRLEVLDQSYVDHVSTFDRIIRGFRITSNWDATVKPWFDAFLPDETIERYLARTIPALTPEDWNPMGFVLLLPHLRESFTCPRFRVPEDTDIVWLFDILNVSVTPGPDPDFVARMMRRNNALWSKARVLGGVRYPIGSLDFSPADWAHHYGETWPDVLRCKRFSDPAGVLTPMLGIRDADQVKSL</sequence>
<dbReference type="PROSITE" id="PS51387">
    <property type="entry name" value="FAD_PCMH"/>
    <property type="match status" value="1"/>
</dbReference>
<dbReference type="EMBL" id="JBHLZU010000029">
    <property type="protein sequence ID" value="MFB9908864.1"/>
    <property type="molecule type" value="Genomic_DNA"/>
</dbReference>
<dbReference type="Pfam" id="PF09265">
    <property type="entry name" value="Cytokin-bind"/>
    <property type="match status" value="1"/>
</dbReference>
<comment type="similarity">
    <text evidence="2">Belongs to the oxygen-dependent FAD-linked oxidoreductase family.</text>
</comment>
<dbReference type="InterPro" id="IPR016167">
    <property type="entry name" value="FAD-bd_PCMH_sub1"/>
</dbReference>
<dbReference type="Pfam" id="PF01565">
    <property type="entry name" value="FAD_binding_4"/>
    <property type="match status" value="1"/>
</dbReference>
<evidence type="ECO:0000256" key="1">
    <source>
        <dbReference type="ARBA" id="ARBA00001974"/>
    </source>
</evidence>
<proteinExistence type="inferred from homology"/>
<dbReference type="InterPro" id="IPR006094">
    <property type="entry name" value="Oxid_FAD_bind_N"/>
</dbReference>
<comment type="cofactor">
    <cofactor evidence="1">
        <name>FAD</name>
        <dbReference type="ChEBI" id="CHEBI:57692"/>
    </cofactor>
</comment>
<dbReference type="InterPro" id="IPR016170">
    <property type="entry name" value="Cytok_DH_C_sf"/>
</dbReference>